<proteinExistence type="predicted"/>
<dbReference type="Gene3D" id="3.40.190.290">
    <property type="match status" value="1"/>
</dbReference>
<dbReference type="STRING" id="395495.Lcho_1822"/>
<dbReference type="AlphaFoldDB" id="B1XZW2"/>
<dbReference type="PANTHER" id="PTHR38431">
    <property type="entry name" value="BLL2305 PROTEIN"/>
    <property type="match status" value="1"/>
</dbReference>
<dbReference type="GO" id="GO:0003700">
    <property type="term" value="F:DNA-binding transcription factor activity"/>
    <property type="evidence" value="ECO:0007669"/>
    <property type="project" value="InterPro"/>
</dbReference>
<evidence type="ECO:0000313" key="3">
    <source>
        <dbReference type="EMBL" id="ACB34089.1"/>
    </source>
</evidence>
<protein>
    <submittedName>
        <fullName evidence="3">Transcriptional regulator of molybdate metabolism, LysR family</fullName>
    </submittedName>
</protein>
<evidence type="ECO:0000259" key="2">
    <source>
        <dbReference type="Pfam" id="PF12727"/>
    </source>
</evidence>
<dbReference type="Gene3D" id="1.10.10.10">
    <property type="entry name" value="Winged helix-like DNA-binding domain superfamily/Winged helix DNA-binding domain"/>
    <property type="match status" value="1"/>
</dbReference>
<gene>
    <name evidence="3" type="ordered locus">Lcho_1822</name>
</gene>
<keyword evidence="4" id="KW-1185">Reference proteome</keyword>
<dbReference type="Pfam" id="PF12727">
    <property type="entry name" value="PBP_like"/>
    <property type="match status" value="1"/>
</dbReference>
<sequence length="386" mass="41883">MKARGVHLQYSFQPEGQRGAEVQNPLFDLLWAVREHGSIQHAAKAMGASYRHVWGALKQWEEVMGEPLVTWTQGQPSRLTPFADRLLWAETRARTRLTPHIEALRAELERVLAEALDGSQHVLPIYASHDLALPLLRDLASQQQRLHIELRFAGSVDALRALAEGRCLVAGFHVPPLQGGARVFAQALKPLLKPGRHKLIAFSRRAQGLMVAKGNPLQLRTVADLAASVDGVRRPVRFIARQAGSGTRLLMDHLLQQHGIAPEAITGYTSPPEDSHMAVAAAIASGVGDAGMGLAAAAQAFGLDFVPVMDEDYFLVCLKDALEHPAVLKLREVLAGADWHQAVATLPGYSGARSGEVLSLTGALPWWNFRHPKHLPAGAAEHLPAG</sequence>
<name>B1XZW2_LEPCP</name>
<dbReference type="InterPro" id="IPR024370">
    <property type="entry name" value="PBP_domain"/>
</dbReference>
<dbReference type="Proteomes" id="UP000001693">
    <property type="component" value="Chromosome"/>
</dbReference>
<reference evidence="3 4" key="1">
    <citation type="submission" date="2008-03" db="EMBL/GenBank/DDBJ databases">
        <title>Complete sequence of Leptothrix cholodnii SP-6.</title>
        <authorList>
            <consortium name="US DOE Joint Genome Institute"/>
            <person name="Copeland A."/>
            <person name="Lucas S."/>
            <person name="Lapidus A."/>
            <person name="Glavina del Rio T."/>
            <person name="Dalin E."/>
            <person name="Tice H."/>
            <person name="Bruce D."/>
            <person name="Goodwin L."/>
            <person name="Pitluck S."/>
            <person name="Chertkov O."/>
            <person name="Brettin T."/>
            <person name="Detter J.C."/>
            <person name="Han C."/>
            <person name="Kuske C.R."/>
            <person name="Schmutz J."/>
            <person name="Larimer F."/>
            <person name="Land M."/>
            <person name="Hauser L."/>
            <person name="Kyrpides N."/>
            <person name="Lykidis A."/>
            <person name="Emerson D."/>
            <person name="Richardson P."/>
        </authorList>
    </citation>
    <scope>NUCLEOTIDE SEQUENCE [LARGE SCALE GENOMIC DNA]</scope>
    <source>
        <strain evidence="4">ATCC 51168 / LMG 8142 / SP-6</strain>
    </source>
</reference>
<dbReference type="PANTHER" id="PTHR38431:SF1">
    <property type="entry name" value="BLL2305 PROTEIN"/>
    <property type="match status" value="1"/>
</dbReference>
<dbReference type="InterPro" id="IPR000847">
    <property type="entry name" value="LysR_HTH_N"/>
</dbReference>
<dbReference type="KEGG" id="lch:Lcho_1822"/>
<dbReference type="EMBL" id="CP001013">
    <property type="protein sequence ID" value="ACB34089.1"/>
    <property type="molecule type" value="Genomic_DNA"/>
</dbReference>
<dbReference type="eggNOG" id="COG2005">
    <property type="taxonomic scope" value="Bacteria"/>
</dbReference>
<dbReference type="RefSeq" id="WP_012346850.1">
    <property type="nucleotide sequence ID" value="NC_010524.1"/>
</dbReference>
<dbReference type="InterPro" id="IPR036388">
    <property type="entry name" value="WH-like_DNA-bd_sf"/>
</dbReference>
<evidence type="ECO:0000313" key="4">
    <source>
        <dbReference type="Proteomes" id="UP000001693"/>
    </source>
</evidence>
<organism evidence="3 4">
    <name type="scientific">Leptothrix cholodnii (strain ATCC 51168 / LMG 8142 / SP-6)</name>
    <name type="common">Leptothrix discophora (strain SP-6)</name>
    <dbReference type="NCBI Taxonomy" id="395495"/>
    <lineage>
        <taxon>Bacteria</taxon>
        <taxon>Pseudomonadati</taxon>
        <taxon>Pseudomonadota</taxon>
        <taxon>Betaproteobacteria</taxon>
        <taxon>Burkholderiales</taxon>
        <taxon>Sphaerotilaceae</taxon>
        <taxon>Leptothrix</taxon>
    </lineage>
</organism>
<feature type="domain" description="PBP" evidence="2">
    <location>
        <begin position="138"/>
        <end position="334"/>
    </location>
</feature>
<dbReference type="SUPFAM" id="SSF53850">
    <property type="entry name" value="Periplasmic binding protein-like II"/>
    <property type="match status" value="1"/>
</dbReference>
<dbReference type="OrthoDB" id="9805928at2"/>
<dbReference type="SUPFAM" id="SSF46785">
    <property type="entry name" value="Winged helix' DNA-binding domain"/>
    <property type="match status" value="1"/>
</dbReference>
<dbReference type="HOGENOM" id="CLU_064037_0_0_4"/>
<dbReference type="InterPro" id="IPR036390">
    <property type="entry name" value="WH_DNA-bd_sf"/>
</dbReference>
<dbReference type="eggNOG" id="COG1910">
    <property type="taxonomic scope" value="Bacteria"/>
</dbReference>
<feature type="domain" description="HTH lysR-type" evidence="1">
    <location>
        <begin position="29"/>
        <end position="83"/>
    </location>
</feature>
<evidence type="ECO:0000259" key="1">
    <source>
        <dbReference type="Pfam" id="PF00126"/>
    </source>
</evidence>
<accession>B1XZW2</accession>
<dbReference type="Pfam" id="PF00126">
    <property type="entry name" value="HTH_1"/>
    <property type="match status" value="1"/>
</dbReference>